<feature type="compositionally biased region" description="Polar residues" evidence="9">
    <location>
        <begin position="304"/>
        <end position="313"/>
    </location>
</feature>
<sequence>MARRPPAWSTKLVKEYNLDSILPPLRDFVNENYARPLVTRLNTVTAFKDSIKDRVREFKRVPATPKKKRLIQDAYRSTLQDFVDTLQQLKMDESDTEDLMEQHDPPQTAIMEAEKRQKSHTPDLDDIDKKRSQTVVLPASATPKMPSSALKGSRVRQASVGRTPVTRAMAARLAEPPKSPTSSYAPSSSQTPLRAATPGRSRTTRERRVMKEESDKKMVLASINRDDRLREEVERKRREREDRERRVHLNLMEQKRIEEEKQAAIRERERLAEQLRQEQLEITKRGLASPSRARVFASPGRNMHVSTTSTSNIPRLARGTVASKAREAPTSRTAAKLRKGPDGPLPASVSSATSGMDTDSEADHGKKRKAAVVRKPRAPTKESTAQQKKLAKKQVEEDHKRAVEEARRKAAEEERHRVAAAAEAHRKAVEEERRRREAEEERRRIAEEEETERRLRAEEEARELQEREERAAAEAQKAKKIQEAPKTPAQHALKQKNSRADSYDLTPDKVYKPSSETNYNIEDLSSADETDDEENPRKTVPSWAEKERIMKAARRQAENMDPNYADRLFPPLVVPELATIFNKHPSRYPKRTSSAHWASPLEQPKIGKSRYPAKRKHSA</sequence>
<gene>
    <name evidence="11" type="ORF">L596_009815</name>
</gene>
<feature type="compositionally biased region" description="Basic residues" evidence="9">
    <location>
        <begin position="607"/>
        <end position="619"/>
    </location>
</feature>
<evidence type="ECO:0000313" key="12">
    <source>
        <dbReference type="Proteomes" id="UP000298663"/>
    </source>
</evidence>
<feature type="compositionally biased region" description="Polar residues" evidence="9">
    <location>
        <begin position="348"/>
        <end position="357"/>
    </location>
</feature>
<feature type="compositionally biased region" description="Basic and acidic residues" evidence="9">
    <location>
        <begin position="114"/>
        <end position="131"/>
    </location>
</feature>
<dbReference type="EMBL" id="AZBU02000002">
    <property type="protein sequence ID" value="TKR95683.1"/>
    <property type="molecule type" value="Genomic_DNA"/>
</dbReference>
<reference evidence="11 12" key="2">
    <citation type="journal article" date="2019" name="G3 (Bethesda)">
        <title>Hybrid Assembly of the Genome of the Entomopathogenic Nematode Steinernema carpocapsae Identifies the X-Chromosome.</title>
        <authorList>
            <person name="Serra L."/>
            <person name="Macchietto M."/>
            <person name="Macias-Munoz A."/>
            <person name="McGill C.J."/>
            <person name="Rodriguez I.M."/>
            <person name="Rodriguez B."/>
            <person name="Murad R."/>
            <person name="Mortazavi A."/>
        </authorList>
    </citation>
    <scope>NUCLEOTIDE SEQUENCE [LARGE SCALE GENOMIC DNA]</scope>
    <source>
        <strain evidence="11 12">ALL</strain>
    </source>
</reference>
<evidence type="ECO:0000313" key="11">
    <source>
        <dbReference type="EMBL" id="TKR95683.1"/>
    </source>
</evidence>
<feature type="compositionally biased region" description="Basic and acidic residues" evidence="9">
    <location>
        <begin position="498"/>
        <end position="511"/>
    </location>
</feature>
<feature type="region of interest" description="Disordered" evidence="9">
    <location>
        <begin position="301"/>
        <end position="546"/>
    </location>
</feature>
<evidence type="ECO:0000256" key="2">
    <source>
        <dbReference type="ARBA" id="ARBA00004186"/>
    </source>
</evidence>
<comment type="subcellular location">
    <subcellularLocation>
        <location evidence="2">Cytoplasm</location>
        <location evidence="2">Cytoskeleton</location>
        <location evidence="2">Spindle</location>
    </subcellularLocation>
    <subcellularLocation>
        <location evidence="1">Nucleus</location>
    </subcellularLocation>
</comment>
<feature type="coiled-coil region" evidence="8">
    <location>
        <begin position="226"/>
        <end position="281"/>
    </location>
</feature>
<dbReference type="GO" id="GO:0030496">
    <property type="term" value="C:midbody"/>
    <property type="evidence" value="ECO:0007669"/>
    <property type="project" value="TreeGrafter"/>
</dbReference>
<evidence type="ECO:0000256" key="5">
    <source>
        <dbReference type="ARBA" id="ARBA00022829"/>
    </source>
</evidence>
<feature type="compositionally biased region" description="Low complexity" evidence="9">
    <location>
        <begin position="180"/>
        <end position="192"/>
    </location>
</feature>
<dbReference type="GO" id="GO:1990385">
    <property type="term" value="C:meiotic spindle midzone"/>
    <property type="evidence" value="ECO:0007669"/>
    <property type="project" value="TreeGrafter"/>
</dbReference>
<organism evidence="11 12">
    <name type="scientific">Steinernema carpocapsae</name>
    <name type="common">Entomopathogenic nematode</name>
    <dbReference type="NCBI Taxonomy" id="34508"/>
    <lineage>
        <taxon>Eukaryota</taxon>
        <taxon>Metazoa</taxon>
        <taxon>Ecdysozoa</taxon>
        <taxon>Nematoda</taxon>
        <taxon>Chromadorea</taxon>
        <taxon>Rhabditida</taxon>
        <taxon>Tylenchina</taxon>
        <taxon>Panagrolaimomorpha</taxon>
        <taxon>Strongyloidoidea</taxon>
        <taxon>Steinernematidae</taxon>
        <taxon>Steinernema</taxon>
    </lineage>
</organism>
<keyword evidence="7" id="KW-0539">Nucleus</keyword>
<feature type="compositionally biased region" description="Acidic residues" evidence="9">
    <location>
        <begin position="525"/>
        <end position="534"/>
    </location>
</feature>
<evidence type="ECO:0000256" key="4">
    <source>
        <dbReference type="ARBA" id="ARBA00022490"/>
    </source>
</evidence>
<evidence type="ECO:0000259" key="10">
    <source>
        <dbReference type="Pfam" id="PF03941"/>
    </source>
</evidence>
<dbReference type="Pfam" id="PF03941">
    <property type="entry name" value="INCENP_ARK-bind"/>
    <property type="match status" value="1"/>
</dbReference>
<evidence type="ECO:0000256" key="9">
    <source>
        <dbReference type="SAM" id="MobiDB-lite"/>
    </source>
</evidence>
<comment type="similarity">
    <text evidence="3">Belongs to the INCENP family.</text>
</comment>
<evidence type="ECO:0000256" key="3">
    <source>
        <dbReference type="ARBA" id="ARBA00010042"/>
    </source>
</evidence>
<dbReference type="GO" id="GO:0000281">
    <property type="term" value="P:mitotic cytokinesis"/>
    <property type="evidence" value="ECO:0007669"/>
    <property type="project" value="TreeGrafter"/>
</dbReference>
<dbReference type="InterPro" id="IPR005635">
    <property type="entry name" value="Inner_centromere_prot_ARK-bd"/>
</dbReference>
<keyword evidence="12" id="KW-1185">Reference proteome</keyword>
<feature type="compositionally biased region" description="Basic and acidic residues" evidence="9">
    <location>
        <begin position="203"/>
        <end position="216"/>
    </location>
</feature>
<dbReference type="GO" id="GO:0051310">
    <property type="term" value="P:metaphase chromosome alignment"/>
    <property type="evidence" value="ECO:0007669"/>
    <property type="project" value="TreeGrafter"/>
</dbReference>
<keyword evidence="8" id="KW-0175">Coiled coil</keyword>
<keyword evidence="6" id="KW-0206">Cytoskeleton</keyword>
<dbReference type="PANTHER" id="PTHR13142">
    <property type="entry name" value="INNER CENTROMERE PROTEIN"/>
    <property type="match status" value="1"/>
</dbReference>
<dbReference type="GO" id="GO:0032133">
    <property type="term" value="C:chromosome passenger complex"/>
    <property type="evidence" value="ECO:0007669"/>
    <property type="project" value="TreeGrafter"/>
</dbReference>
<comment type="caution">
    <text evidence="11">The sequence shown here is derived from an EMBL/GenBank/DDBJ whole genome shotgun (WGS) entry which is preliminary data.</text>
</comment>
<reference evidence="11 12" key="1">
    <citation type="journal article" date="2015" name="Genome Biol.">
        <title>Comparative genomics of Steinernema reveals deeply conserved gene regulatory networks.</title>
        <authorList>
            <person name="Dillman A.R."/>
            <person name="Macchietto M."/>
            <person name="Porter C.F."/>
            <person name="Rogers A."/>
            <person name="Williams B."/>
            <person name="Antoshechkin I."/>
            <person name="Lee M.M."/>
            <person name="Goodwin Z."/>
            <person name="Lu X."/>
            <person name="Lewis E.E."/>
            <person name="Goodrich-Blair H."/>
            <person name="Stock S.P."/>
            <person name="Adams B.J."/>
            <person name="Sternberg P.W."/>
            <person name="Mortazavi A."/>
        </authorList>
    </citation>
    <scope>NUCLEOTIDE SEQUENCE [LARGE SCALE GENOMIC DNA]</scope>
    <source>
        <strain evidence="11 12">ALL</strain>
    </source>
</reference>
<feature type="region of interest" description="Disordered" evidence="9">
    <location>
        <begin position="585"/>
        <end position="619"/>
    </location>
</feature>
<evidence type="ECO:0000256" key="6">
    <source>
        <dbReference type="ARBA" id="ARBA00023212"/>
    </source>
</evidence>
<proteinExistence type="inferred from homology"/>
<dbReference type="GO" id="GO:0051257">
    <property type="term" value="P:meiotic spindle midzone assembly"/>
    <property type="evidence" value="ECO:0007669"/>
    <property type="project" value="TreeGrafter"/>
</dbReference>
<feature type="region of interest" description="Disordered" evidence="9">
    <location>
        <begin position="114"/>
        <end position="216"/>
    </location>
</feature>
<dbReference type="PANTHER" id="PTHR13142:SF1">
    <property type="entry name" value="INNER CENTROMERE PROTEIN"/>
    <property type="match status" value="1"/>
</dbReference>
<feature type="compositionally biased region" description="Basic residues" evidence="9">
    <location>
        <begin position="365"/>
        <end position="378"/>
    </location>
</feature>
<dbReference type="Proteomes" id="UP000298663">
    <property type="component" value="Unassembled WGS sequence"/>
</dbReference>
<evidence type="ECO:0000256" key="7">
    <source>
        <dbReference type="ARBA" id="ARBA00023242"/>
    </source>
</evidence>
<protein>
    <recommendedName>
        <fullName evidence="10">Inner centromere protein ARK-binding domain-containing protein</fullName>
    </recommendedName>
</protein>
<dbReference type="OrthoDB" id="6123at2759"/>
<dbReference type="AlphaFoldDB" id="A0A4U5PGY6"/>
<accession>A0A4U5PGY6</accession>
<dbReference type="GO" id="GO:0000776">
    <property type="term" value="C:kinetochore"/>
    <property type="evidence" value="ECO:0007669"/>
    <property type="project" value="TreeGrafter"/>
</dbReference>
<dbReference type="GO" id="GO:0005634">
    <property type="term" value="C:nucleus"/>
    <property type="evidence" value="ECO:0007669"/>
    <property type="project" value="UniProtKB-SubCell"/>
</dbReference>
<dbReference type="STRING" id="34508.A0A4U5PGY6"/>
<name>A0A4U5PGY6_STECR</name>
<feature type="domain" description="Inner centromere protein ARK-binding" evidence="10">
    <location>
        <begin position="523"/>
        <end position="581"/>
    </location>
</feature>
<feature type="compositionally biased region" description="Basic and acidic residues" evidence="9">
    <location>
        <begin position="393"/>
        <end position="483"/>
    </location>
</feature>
<evidence type="ECO:0000256" key="8">
    <source>
        <dbReference type="SAM" id="Coils"/>
    </source>
</evidence>
<keyword evidence="5" id="KW-0159">Chromosome partition</keyword>
<evidence type="ECO:0000256" key="1">
    <source>
        <dbReference type="ARBA" id="ARBA00004123"/>
    </source>
</evidence>
<keyword evidence="4" id="KW-0963">Cytoplasm</keyword>